<sequence length="287" mass="29946">MTRWIAIDLHPGHARGWMMTGDTAEARAEVTAPRTPPTDSTLAPLLDALRAALPDAATAPALICGLAPGPRCTPVAIPAKPEELLPLPLPGLNASAVPPLTQRSPFGIMVGMTARIAGFFALNPNWDGVLCLPGPETHWVQVSAREVVSFQSALSGTLTRTLSHAIPGLPDASAGGWDKDSFLDALDTTLSRPERLASGLAVLAAEAALGQLDSGAAPARLTGLTIGAELAAARPYWLGQQVALLGEPADIRPYVLALERQGVPCLQADPVRLGLAGLTALRRRMAR</sequence>
<dbReference type="RefSeq" id="WP_284481984.1">
    <property type="nucleotide sequence ID" value="NZ_JASNJD010000012.1"/>
</dbReference>
<dbReference type="Gene3D" id="3.30.420.310">
    <property type="entry name" value="2-keto-3-deoxy-galactonokinase, C-terminal domain"/>
    <property type="match status" value="1"/>
</dbReference>
<evidence type="ECO:0000313" key="1">
    <source>
        <dbReference type="EMBL" id="MDK3019182.1"/>
    </source>
</evidence>
<dbReference type="Pfam" id="PF05035">
    <property type="entry name" value="DGOK"/>
    <property type="match status" value="1"/>
</dbReference>
<dbReference type="InterPro" id="IPR007729">
    <property type="entry name" value="DGOK"/>
</dbReference>
<evidence type="ECO:0000313" key="2">
    <source>
        <dbReference type="Proteomes" id="UP001243757"/>
    </source>
</evidence>
<keyword evidence="2" id="KW-1185">Reference proteome</keyword>
<comment type="caution">
    <text evidence="1">The sequence shown here is derived from an EMBL/GenBank/DDBJ whole genome shotgun (WGS) entry which is preliminary data.</text>
</comment>
<dbReference type="Proteomes" id="UP001243757">
    <property type="component" value="Unassembled WGS sequence"/>
</dbReference>
<reference evidence="1 2" key="1">
    <citation type="submission" date="2023-05" db="EMBL/GenBank/DDBJ databases">
        <title>Pseudodonghicola sp. nov.</title>
        <authorList>
            <person name="Huang J."/>
        </authorList>
    </citation>
    <scope>NUCLEOTIDE SEQUENCE [LARGE SCALE GENOMIC DNA]</scope>
    <source>
        <strain evidence="1 2">IC7</strain>
    </source>
</reference>
<name>A0ABT7F3L3_9RHOB</name>
<protein>
    <submittedName>
        <fullName evidence="1">2-dehydro-3-deoxygalactonokinase</fullName>
    </submittedName>
</protein>
<organism evidence="1 2">
    <name type="scientific">Pseudodonghicola flavimaris</name>
    <dbReference type="NCBI Taxonomy" id="3050036"/>
    <lineage>
        <taxon>Bacteria</taxon>
        <taxon>Pseudomonadati</taxon>
        <taxon>Pseudomonadota</taxon>
        <taxon>Alphaproteobacteria</taxon>
        <taxon>Rhodobacterales</taxon>
        <taxon>Paracoccaceae</taxon>
        <taxon>Pseudodonghicola</taxon>
    </lineage>
</organism>
<gene>
    <name evidence="1" type="ORF">QO033_15985</name>
</gene>
<dbReference type="InterPro" id="IPR042257">
    <property type="entry name" value="DGOK_C"/>
</dbReference>
<dbReference type="EMBL" id="JASNJD010000012">
    <property type="protein sequence ID" value="MDK3019182.1"/>
    <property type="molecule type" value="Genomic_DNA"/>
</dbReference>
<proteinExistence type="predicted"/>
<accession>A0ABT7F3L3</accession>